<dbReference type="GO" id="GO:0004312">
    <property type="term" value="F:fatty acid synthase activity"/>
    <property type="evidence" value="ECO:0007669"/>
    <property type="project" value="TreeGrafter"/>
</dbReference>
<organism evidence="5 6">
    <name type="scientific">Mytilus edulis</name>
    <name type="common">Blue mussel</name>
    <dbReference type="NCBI Taxonomy" id="6550"/>
    <lineage>
        <taxon>Eukaryota</taxon>
        <taxon>Metazoa</taxon>
        <taxon>Spiralia</taxon>
        <taxon>Lophotrochozoa</taxon>
        <taxon>Mollusca</taxon>
        <taxon>Bivalvia</taxon>
        <taxon>Autobranchia</taxon>
        <taxon>Pteriomorphia</taxon>
        <taxon>Mytilida</taxon>
        <taxon>Mytiloidea</taxon>
        <taxon>Mytilidae</taxon>
        <taxon>Mytilinae</taxon>
        <taxon>Mytilus</taxon>
    </lineage>
</organism>
<evidence type="ECO:0000259" key="4">
    <source>
        <dbReference type="PROSITE" id="PS52004"/>
    </source>
</evidence>
<feature type="domain" description="Ketosynthase family 3 (KS3)" evidence="4">
    <location>
        <begin position="1"/>
        <end position="189"/>
    </location>
</feature>
<dbReference type="GO" id="GO:0006633">
    <property type="term" value="P:fatty acid biosynthetic process"/>
    <property type="evidence" value="ECO:0007669"/>
    <property type="project" value="TreeGrafter"/>
</dbReference>
<dbReference type="InterPro" id="IPR032821">
    <property type="entry name" value="PKS_assoc"/>
</dbReference>
<dbReference type="CDD" id="cd00833">
    <property type="entry name" value="PKS"/>
    <property type="match status" value="1"/>
</dbReference>
<dbReference type="SMART" id="SM00825">
    <property type="entry name" value="PKS_KS"/>
    <property type="match status" value="1"/>
</dbReference>
<dbReference type="InterPro" id="IPR014030">
    <property type="entry name" value="Ketoacyl_synth_N"/>
</dbReference>
<keyword evidence="3" id="KW-0808">Transferase</keyword>
<evidence type="ECO:0000256" key="3">
    <source>
        <dbReference type="RuleBase" id="RU003694"/>
    </source>
</evidence>
<dbReference type="PANTHER" id="PTHR43775">
    <property type="entry name" value="FATTY ACID SYNTHASE"/>
    <property type="match status" value="1"/>
</dbReference>
<comment type="caution">
    <text evidence="5">The sequence shown here is derived from an EMBL/GenBank/DDBJ whole genome shotgun (WGS) entry which is preliminary data.</text>
</comment>
<dbReference type="Gene3D" id="3.30.70.3290">
    <property type="match status" value="1"/>
</dbReference>
<keyword evidence="6" id="KW-1185">Reference proteome</keyword>
<evidence type="ECO:0000256" key="1">
    <source>
        <dbReference type="ARBA" id="ARBA00022450"/>
    </source>
</evidence>
<evidence type="ECO:0000256" key="2">
    <source>
        <dbReference type="ARBA" id="ARBA00022553"/>
    </source>
</evidence>
<dbReference type="InterPro" id="IPR014031">
    <property type="entry name" value="Ketoacyl_synth_C"/>
</dbReference>
<dbReference type="PANTHER" id="PTHR43775:SF37">
    <property type="entry name" value="SI:DKEY-61P9.11"/>
    <property type="match status" value="1"/>
</dbReference>
<protein>
    <recommendedName>
        <fullName evidence="4">Ketosynthase family 3 (KS3) domain-containing protein</fullName>
    </recommendedName>
</protein>
<dbReference type="EMBL" id="CAJPWZ010002411">
    <property type="protein sequence ID" value="CAG2238056.1"/>
    <property type="molecule type" value="Genomic_DNA"/>
</dbReference>
<sequence length="297" mass="32708">MAICGVVNSTLYPDILIPLSKARMVSPIGQAFSDTADGYIRGEGGGVIVLKTLKDARADGNKIWATIATGCNQDGRTMTPITAPSIQMQTELLQKVYEKNNVSPDLVQYIEAHAAGVAGIVKVLLMMKHGKTVRSLHFWRPKPKIDFPKYNMAVSIAVEDWPTLNDGTRMSCVNSFGFGGTNSHAIIKQFPVEDVQETDDDTKDKYIVFLSALDNGGLTNSLQHFINCLKDTYVDSSKSIAYTSSCRREPFKYRLAFVCESKEDLRQKAEVQLKTIESVRPAGLNPPNVVFVFCGTT</sequence>
<dbReference type="InterPro" id="IPR016039">
    <property type="entry name" value="Thiolase-like"/>
</dbReference>
<dbReference type="Proteomes" id="UP000683360">
    <property type="component" value="Unassembled WGS sequence"/>
</dbReference>
<dbReference type="InterPro" id="IPR050091">
    <property type="entry name" value="PKS_NRPS_Biosynth_Enz"/>
</dbReference>
<dbReference type="AlphaFoldDB" id="A0A8S3TWP7"/>
<dbReference type="Pfam" id="PF00109">
    <property type="entry name" value="ketoacyl-synt"/>
    <property type="match status" value="1"/>
</dbReference>
<reference evidence="5" key="1">
    <citation type="submission" date="2021-03" db="EMBL/GenBank/DDBJ databases">
        <authorList>
            <person name="Bekaert M."/>
        </authorList>
    </citation>
    <scope>NUCLEOTIDE SEQUENCE</scope>
</reference>
<keyword evidence="1" id="KW-0596">Phosphopantetheine</keyword>
<dbReference type="PROSITE" id="PS52004">
    <property type="entry name" value="KS3_2"/>
    <property type="match status" value="1"/>
</dbReference>
<dbReference type="Pfam" id="PF16197">
    <property type="entry name" value="KAsynt_C_assoc"/>
    <property type="match status" value="1"/>
</dbReference>
<evidence type="ECO:0000313" key="6">
    <source>
        <dbReference type="Proteomes" id="UP000683360"/>
    </source>
</evidence>
<name>A0A8S3TWP7_MYTED</name>
<dbReference type="InterPro" id="IPR020841">
    <property type="entry name" value="PKS_Beta-ketoAc_synthase_dom"/>
</dbReference>
<comment type="similarity">
    <text evidence="3">Belongs to the thiolase-like superfamily. Beta-ketoacyl-ACP synthases family.</text>
</comment>
<dbReference type="Gene3D" id="3.40.47.10">
    <property type="match status" value="2"/>
</dbReference>
<evidence type="ECO:0000313" key="5">
    <source>
        <dbReference type="EMBL" id="CAG2238056.1"/>
    </source>
</evidence>
<proteinExistence type="inferred from homology"/>
<dbReference type="SUPFAM" id="SSF53901">
    <property type="entry name" value="Thiolase-like"/>
    <property type="match status" value="1"/>
</dbReference>
<accession>A0A8S3TWP7</accession>
<gene>
    <name evidence="5" type="ORF">MEDL_50470</name>
</gene>
<keyword evidence="2" id="KW-0597">Phosphoprotein</keyword>
<dbReference type="Pfam" id="PF02801">
    <property type="entry name" value="Ketoacyl-synt_C"/>
    <property type="match status" value="1"/>
</dbReference>
<dbReference type="OrthoDB" id="6070044at2759"/>